<dbReference type="EMBL" id="KB007900">
    <property type="protein sequence ID" value="ELR21717.1"/>
    <property type="molecule type" value="Genomic_DNA"/>
</dbReference>
<keyword evidence="6 9" id="KW-1133">Transmembrane helix</keyword>
<evidence type="ECO:0000256" key="9">
    <source>
        <dbReference type="SAM" id="Phobius"/>
    </source>
</evidence>
<keyword evidence="4 9" id="KW-0812">Transmembrane</keyword>
<dbReference type="GO" id="GO:0005460">
    <property type="term" value="F:UDP-glucose transmembrane transporter activity"/>
    <property type="evidence" value="ECO:0007669"/>
    <property type="project" value="TreeGrafter"/>
</dbReference>
<organism evidence="10 11">
    <name type="scientific">Acanthamoeba castellanii (strain ATCC 30010 / Neff)</name>
    <dbReference type="NCBI Taxonomy" id="1257118"/>
    <lineage>
        <taxon>Eukaryota</taxon>
        <taxon>Amoebozoa</taxon>
        <taxon>Discosea</taxon>
        <taxon>Longamoebia</taxon>
        <taxon>Centramoebida</taxon>
        <taxon>Acanthamoebidae</taxon>
        <taxon>Acanthamoeba</taxon>
    </lineage>
</organism>
<dbReference type="GO" id="GO:0000139">
    <property type="term" value="C:Golgi membrane"/>
    <property type="evidence" value="ECO:0007669"/>
    <property type="project" value="TreeGrafter"/>
</dbReference>
<sequence>MFYSNVWAVLYMGAGVLVTGETVPATLFTIRHPEIVWYIFLFGVCSGLGQFFIYYTLQHFGSLVLTVATTTRKFFTILASVLWFGHALSLTKWFAVGLVFAGLSIEILGKYVDDYLARAPASAKPKPSADSIKKAKTAKKAKKVQ</sequence>
<evidence type="ECO:0000256" key="4">
    <source>
        <dbReference type="ARBA" id="ARBA00022692"/>
    </source>
</evidence>
<dbReference type="AlphaFoldDB" id="L8H913"/>
<evidence type="ECO:0000256" key="8">
    <source>
        <dbReference type="SAM" id="MobiDB-lite"/>
    </source>
</evidence>
<dbReference type="GO" id="GO:0005459">
    <property type="term" value="F:UDP-galactose transmembrane transporter activity"/>
    <property type="evidence" value="ECO:0007669"/>
    <property type="project" value="TreeGrafter"/>
</dbReference>
<name>L8H913_ACACF</name>
<evidence type="ECO:0000313" key="11">
    <source>
        <dbReference type="Proteomes" id="UP000011083"/>
    </source>
</evidence>
<reference evidence="10 11" key="1">
    <citation type="journal article" date="2013" name="Genome Biol.">
        <title>Genome of Acanthamoeba castellanii highlights extensive lateral gene transfer and early evolution of tyrosine kinase signaling.</title>
        <authorList>
            <person name="Clarke M."/>
            <person name="Lohan A.J."/>
            <person name="Liu B."/>
            <person name="Lagkouvardos I."/>
            <person name="Roy S."/>
            <person name="Zafar N."/>
            <person name="Bertelli C."/>
            <person name="Schilde C."/>
            <person name="Kianianmomeni A."/>
            <person name="Burglin T.R."/>
            <person name="Frech C."/>
            <person name="Turcotte B."/>
            <person name="Kopec K.O."/>
            <person name="Synnott J.M."/>
            <person name="Choo C."/>
            <person name="Paponov I."/>
            <person name="Finkler A."/>
            <person name="Soon Heng Tan C."/>
            <person name="Hutchins A.P."/>
            <person name="Weinmeier T."/>
            <person name="Rattei T."/>
            <person name="Chu J.S."/>
            <person name="Gimenez G."/>
            <person name="Irimia M."/>
            <person name="Rigden D.J."/>
            <person name="Fitzpatrick D.A."/>
            <person name="Lorenzo-Morales J."/>
            <person name="Bateman A."/>
            <person name="Chiu C.H."/>
            <person name="Tang P."/>
            <person name="Hegemann P."/>
            <person name="Fromm H."/>
            <person name="Raoult D."/>
            <person name="Greub G."/>
            <person name="Miranda-Saavedra D."/>
            <person name="Chen N."/>
            <person name="Nash P."/>
            <person name="Ginger M.L."/>
            <person name="Horn M."/>
            <person name="Schaap P."/>
            <person name="Caler L."/>
            <person name="Loftus B."/>
        </authorList>
    </citation>
    <scope>NUCLEOTIDE SEQUENCE [LARGE SCALE GENOMIC DNA]</scope>
    <source>
        <strain evidence="10 11">Neff</strain>
    </source>
</reference>
<evidence type="ECO:0000256" key="5">
    <source>
        <dbReference type="ARBA" id="ARBA00022824"/>
    </source>
</evidence>
<dbReference type="InterPro" id="IPR013657">
    <property type="entry name" value="SCL35B1-4/HUT1"/>
</dbReference>
<dbReference type="STRING" id="1257118.L8H913"/>
<keyword evidence="7 9" id="KW-0472">Membrane</keyword>
<evidence type="ECO:0000256" key="3">
    <source>
        <dbReference type="ARBA" id="ARBA00022448"/>
    </source>
</evidence>
<feature type="transmembrane region" description="Helical" evidence="9">
    <location>
        <begin position="77"/>
        <end position="101"/>
    </location>
</feature>
<feature type="transmembrane region" description="Helical" evidence="9">
    <location>
        <begin position="35"/>
        <end position="57"/>
    </location>
</feature>
<keyword evidence="5" id="KW-0256">Endoplasmic reticulum</keyword>
<evidence type="ECO:0000313" key="10">
    <source>
        <dbReference type="EMBL" id="ELR21717.1"/>
    </source>
</evidence>
<dbReference type="OrthoDB" id="16233at2759"/>
<dbReference type="InterPro" id="IPR037185">
    <property type="entry name" value="EmrE-like"/>
</dbReference>
<feature type="compositionally biased region" description="Low complexity" evidence="8">
    <location>
        <begin position="121"/>
        <end position="130"/>
    </location>
</feature>
<dbReference type="RefSeq" id="XP_004347099.1">
    <property type="nucleotide sequence ID" value="XM_004347049.1"/>
</dbReference>
<evidence type="ECO:0000256" key="2">
    <source>
        <dbReference type="ARBA" id="ARBA00010694"/>
    </source>
</evidence>
<keyword evidence="11" id="KW-1185">Reference proteome</keyword>
<dbReference type="PANTHER" id="PTHR10778">
    <property type="entry name" value="SOLUTE CARRIER FAMILY 35 MEMBER B"/>
    <property type="match status" value="1"/>
</dbReference>
<feature type="region of interest" description="Disordered" evidence="8">
    <location>
        <begin position="121"/>
        <end position="145"/>
    </location>
</feature>
<dbReference type="Pfam" id="PF08449">
    <property type="entry name" value="UAA"/>
    <property type="match status" value="1"/>
</dbReference>
<dbReference type="VEuPathDB" id="AmoebaDB:ACA1_384510"/>
<dbReference type="OMA" id="LINFCAS"/>
<dbReference type="SUPFAM" id="SSF103481">
    <property type="entry name" value="Multidrug resistance efflux transporter EmrE"/>
    <property type="match status" value="1"/>
</dbReference>
<feature type="compositionally biased region" description="Basic residues" evidence="8">
    <location>
        <begin position="134"/>
        <end position="145"/>
    </location>
</feature>
<gene>
    <name evidence="10" type="ORF">ACA1_384510</name>
</gene>
<dbReference type="Proteomes" id="UP000011083">
    <property type="component" value="Unassembled WGS sequence"/>
</dbReference>
<keyword evidence="3" id="KW-0813">Transport</keyword>
<dbReference type="PANTHER" id="PTHR10778:SF10">
    <property type="entry name" value="SOLUTE CARRIER FAMILY 35 MEMBER B1"/>
    <property type="match status" value="1"/>
</dbReference>
<protein>
    <submittedName>
        <fullName evidence="10">Endoplasmic reticulum UDPGlc/UDP-Gal transporter, putative</fullName>
    </submittedName>
</protein>
<accession>L8H913</accession>
<dbReference type="GO" id="GO:0005789">
    <property type="term" value="C:endoplasmic reticulum membrane"/>
    <property type="evidence" value="ECO:0007669"/>
    <property type="project" value="UniProtKB-SubCell"/>
</dbReference>
<evidence type="ECO:0000256" key="7">
    <source>
        <dbReference type="ARBA" id="ARBA00023136"/>
    </source>
</evidence>
<feature type="transmembrane region" description="Helical" evidence="9">
    <location>
        <begin position="6"/>
        <end position="28"/>
    </location>
</feature>
<evidence type="ECO:0000256" key="1">
    <source>
        <dbReference type="ARBA" id="ARBA00004477"/>
    </source>
</evidence>
<dbReference type="GeneID" id="14922627"/>
<comment type="similarity">
    <text evidence="2">Belongs to the nucleotide-sugar transporter family. SLC35B subfamily.</text>
</comment>
<comment type="subcellular location">
    <subcellularLocation>
        <location evidence="1">Endoplasmic reticulum membrane</location>
        <topology evidence="1">Multi-pass membrane protein</topology>
    </subcellularLocation>
</comment>
<proteinExistence type="inferred from homology"/>
<dbReference type="KEGG" id="acan:ACA1_384510"/>
<evidence type="ECO:0000256" key="6">
    <source>
        <dbReference type="ARBA" id="ARBA00022989"/>
    </source>
</evidence>